<dbReference type="InterPro" id="IPR028241">
    <property type="entry name" value="RAVE2/Rogdi"/>
</dbReference>
<keyword evidence="3" id="KW-1185">Reference proteome</keyword>
<protein>
    <recommendedName>
        <fullName evidence="4">Protein rogdi</fullName>
    </recommendedName>
</protein>
<comment type="similarity">
    <text evidence="1">Belongs to the rogdi family.</text>
</comment>
<comment type="caution">
    <text evidence="2">The sequence shown here is derived from an EMBL/GenBank/DDBJ whole genome shotgun (WGS) entry which is preliminary data.</text>
</comment>
<proteinExistence type="inferred from homology"/>
<evidence type="ECO:0000313" key="3">
    <source>
        <dbReference type="Proteomes" id="UP000827092"/>
    </source>
</evidence>
<dbReference type="Pfam" id="PF10259">
    <property type="entry name" value="Rogdi_lz"/>
    <property type="match status" value="1"/>
</dbReference>
<sequence length="273" mass="30774">MSEIEDEVVSLHQEFDWLLQEEVTVILEELHDIVLECARRFPDCEQLYGVDSLVKNEKFLLTNTSTSGGSATDTIQAVVTLIGDDICHADILLKLHKHSVPSHRTIVQNDCQWKLQQIQDAGNHLSLALQIFASLPPTNSHGKLNFENAEEVIHVVNNLMGCLQRGRSCLLIPKKRTIVELQKSRNVKSLQPPLPPDLAVSFYVQSHKLVFAVYHILSKEAQGPPKFDVFQAESSVPWLSEVLVLFTVSLQLCQQLKNKVAVFAQYKEMNLLT</sequence>
<organism evidence="2 3">
    <name type="scientific">Oedothorax gibbosus</name>
    <dbReference type="NCBI Taxonomy" id="931172"/>
    <lineage>
        <taxon>Eukaryota</taxon>
        <taxon>Metazoa</taxon>
        <taxon>Ecdysozoa</taxon>
        <taxon>Arthropoda</taxon>
        <taxon>Chelicerata</taxon>
        <taxon>Arachnida</taxon>
        <taxon>Araneae</taxon>
        <taxon>Araneomorphae</taxon>
        <taxon>Entelegynae</taxon>
        <taxon>Araneoidea</taxon>
        <taxon>Linyphiidae</taxon>
        <taxon>Erigoninae</taxon>
        <taxon>Oedothorax</taxon>
    </lineage>
</organism>
<evidence type="ECO:0000256" key="1">
    <source>
        <dbReference type="ARBA" id="ARBA00005535"/>
    </source>
</evidence>
<dbReference type="PANTHER" id="PTHR13618:SF1">
    <property type="entry name" value="PROTEIN ROGDI HOMOLOG"/>
    <property type="match status" value="1"/>
</dbReference>
<name>A0AAV6VSZ6_9ARAC</name>
<dbReference type="PANTHER" id="PTHR13618">
    <property type="entry name" value="LEUCINE ZIPPER CONTAINING TRANSCRIPTION FACTOR LZF1"/>
    <property type="match status" value="1"/>
</dbReference>
<evidence type="ECO:0008006" key="4">
    <source>
        <dbReference type="Google" id="ProtNLM"/>
    </source>
</evidence>
<dbReference type="GO" id="GO:0043291">
    <property type="term" value="C:RAVE complex"/>
    <property type="evidence" value="ECO:0007669"/>
    <property type="project" value="TreeGrafter"/>
</dbReference>
<dbReference type="Proteomes" id="UP000827092">
    <property type="component" value="Unassembled WGS sequence"/>
</dbReference>
<dbReference type="AlphaFoldDB" id="A0AAV6VSZ6"/>
<reference evidence="2 3" key="1">
    <citation type="journal article" date="2022" name="Nat. Ecol. Evol.">
        <title>A masculinizing supergene underlies an exaggerated male reproductive morph in a spider.</title>
        <authorList>
            <person name="Hendrickx F."/>
            <person name="De Corte Z."/>
            <person name="Sonet G."/>
            <person name="Van Belleghem S.M."/>
            <person name="Kostlbacher S."/>
            <person name="Vangestel C."/>
        </authorList>
    </citation>
    <scope>NUCLEOTIDE SEQUENCE [LARGE SCALE GENOMIC DNA]</scope>
    <source>
        <strain evidence="2">W744_W776</strain>
    </source>
</reference>
<accession>A0AAV6VSZ6</accession>
<dbReference type="EMBL" id="JAFNEN010000024">
    <property type="protein sequence ID" value="KAG8199807.1"/>
    <property type="molecule type" value="Genomic_DNA"/>
</dbReference>
<gene>
    <name evidence="2" type="ORF">JTE90_000899</name>
</gene>
<evidence type="ECO:0000313" key="2">
    <source>
        <dbReference type="EMBL" id="KAG8199807.1"/>
    </source>
</evidence>